<reference evidence="1" key="2">
    <citation type="journal article" date="2023" name="IMA Fungus">
        <title>Comparative genomic study of the Penicillium genus elucidates a diverse pangenome and 15 lateral gene transfer events.</title>
        <authorList>
            <person name="Petersen C."/>
            <person name="Sorensen T."/>
            <person name="Nielsen M.R."/>
            <person name="Sondergaard T.E."/>
            <person name="Sorensen J.L."/>
            <person name="Fitzpatrick D.A."/>
            <person name="Frisvad J.C."/>
            <person name="Nielsen K.L."/>
        </authorList>
    </citation>
    <scope>NUCLEOTIDE SEQUENCE</scope>
    <source>
        <strain evidence="1">IBT 16849</strain>
    </source>
</reference>
<evidence type="ECO:0000313" key="2">
    <source>
        <dbReference type="Proteomes" id="UP001150879"/>
    </source>
</evidence>
<organism evidence="1 2">
    <name type="scientific">Penicillium cf. griseofulvum</name>
    <dbReference type="NCBI Taxonomy" id="2972120"/>
    <lineage>
        <taxon>Eukaryota</taxon>
        <taxon>Fungi</taxon>
        <taxon>Dikarya</taxon>
        <taxon>Ascomycota</taxon>
        <taxon>Pezizomycotina</taxon>
        <taxon>Eurotiomycetes</taxon>
        <taxon>Eurotiomycetidae</taxon>
        <taxon>Eurotiales</taxon>
        <taxon>Aspergillaceae</taxon>
        <taxon>Penicillium</taxon>
    </lineage>
</organism>
<dbReference type="EMBL" id="JAPQKP010000002">
    <property type="protein sequence ID" value="KAJ5206891.1"/>
    <property type="molecule type" value="Genomic_DNA"/>
</dbReference>
<dbReference type="OrthoDB" id="5215911at2759"/>
<dbReference type="Proteomes" id="UP001150879">
    <property type="component" value="Unassembled WGS sequence"/>
</dbReference>
<evidence type="ECO:0000313" key="1">
    <source>
        <dbReference type="EMBL" id="KAJ5206891.1"/>
    </source>
</evidence>
<dbReference type="AlphaFoldDB" id="A0A9W9MSX3"/>
<proteinExistence type="predicted"/>
<comment type="caution">
    <text evidence="1">The sequence shown here is derived from an EMBL/GenBank/DDBJ whole genome shotgun (WGS) entry which is preliminary data.</text>
</comment>
<name>A0A9W9MSX3_9EURO</name>
<reference evidence="1" key="1">
    <citation type="submission" date="2022-11" db="EMBL/GenBank/DDBJ databases">
        <authorList>
            <person name="Petersen C."/>
        </authorList>
    </citation>
    <scope>NUCLEOTIDE SEQUENCE</scope>
    <source>
        <strain evidence="1">IBT 16849</strain>
    </source>
</reference>
<keyword evidence="2" id="KW-1185">Reference proteome</keyword>
<protein>
    <submittedName>
        <fullName evidence="1">MFS transporter</fullName>
    </submittedName>
</protein>
<sequence>MAGGLIMFGATLSRITGDAFTAVAFMRNTVSIGIPITIFPWIQRNGIQTCGMISLAITGTIIPMVV</sequence>
<gene>
    <name evidence="1" type="ORF">N7472_003339</name>
</gene>
<accession>A0A9W9MSX3</accession>